<dbReference type="Proteomes" id="UP000178912">
    <property type="component" value="Unassembled WGS sequence"/>
</dbReference>
<gene>
    <name evidence="1" type="ORF">RAG0_03804</name>
</gene>
<reference evidence="2" key="1">
    <citation type="submission" date="2016-03" db="EMBL/GenBank/DDBJ databases">
        <authorList>
            <person name="Guldener U."/>
        </authorList>
    </citation>
    <scope>NUCLEOTIDE SEQUENCE [LARGE SCALE GENOMIC DNA]</scope>
    <source>
        <strain evidence="2">04CH-RAC-A.6.1</strain>
    </source>
</reference>
<sequence>MEDDTACNVISNLQEMIRTRFGVDVAESYVYFPTDVGGLDLKNAFITLGLILNRTIKDPDAFMKGFFQEERADYRRALVHLEKMIVPAQEKLSKEELAKDKISGEPFMPWAEICLHREQTSGLLYRVYKTLMREPVEQEISATPAVKEALIRRTWNNYTRYQQRLIKLHADDIMPRFSGPDIVQEGWLPTGMISMFSESRFQWKD</sequence>
<name>A0A1E1K6A0_9HELO</name>
<evidence type="ECO:0000313" key="1">
    <source>
        <dbReference type="EMBL" id="CZS93609.1"/>
    </source>
</evidence>
<evidence type="ECO:0000313" key="2">
    <source>
        <dbReference type="Proteomes" id="UP000178912"/>
    </source>
</evidence>
<protein>
    <submittedName>
        <fullName evidence="1">Uncharacterized protein</fullName>
    </submittedName>
</protein>
<dbReference type="PANTHER" id="PTHR37015">
    <property type="entry name" value="REVERSE TRANSCRIPTASE DOMAIN-CONTAINING PROTEIN"/>
    <property type="match status" value="1"/>
</dbReference>
<organism evidence="1 2">
    <name type="scientific">Rhynchosporium agropyri</name>
    <dbReference type="NCBI Taxonomy" id="914238"/>
    <lineage>
        <taxon>Eukaryota</taxon>
        <taxon>Fungi</taxon>
        <taxon>Dikarya</taxon>
        <taxon>Ascomycota</taxon>
        <taxon>Pezizomycotina</taxon>
        <taxon>Leotiomycetes</taxon>
        <taxon>Helotiales</taxon>
        <taxon>Ploettnerulaceae</taxon>
        <taxon>Rhynchosporium</taxon>
    </lineage>
</organism>
<dbReference type="EMBL" id="FJUX01000016">
    <property type="protein sequence ID" value="CZS93609.1"/>
    <property type="molecule type" value="Genomic_DNA"/>
</dbReference>
<proteinExistence type="predicted"/>
<accession>A0A1E1K6A0</accession>
<dbReference type="AlphaFoldDB" id="A0A1E1K6A0"/>
<dbReference type="OrthoDB" id="74545at2759"/>
<keyword evidence="2" id="KW-1185">Reference proteome</keyword>
<dbReference type="PANTHER" id="PTHR37015:SF2">
    <property type="entry name" value="REVERSE TRANSCRIPTASE DOMAIN-CONTAINING PROTEIN"/>
    <property type="match status" value="1"/>
</dbReference>